<reference evidence="1" key="1">
    <citation type="journal article" date="2014" name="Front. Microbiol.">
        <title>High frequency of phylogenetically diverse reductive dehalogenase-homologous genes in deep subseafloor sedimentary metagenomes.</title>
        <authorList>
            <person name="Kawai M."/>
            <person name="Futagami T."/>
            <person name="Toyoda A."/>
            <person name="Takaki Y."/>
            <person name="Nishi S."/>
            <person name="Hori S."/>
            <person name="Arai W."/>
            <person name="Tsubouchi T."/>
            <person name="Morono Y."/>
            <person name="Uchiyama I."/>
            <person name="Ito T."/>
            <person name="Fujiyama A."/>
            <person name="Inagaki F."/>
            <person name="Takami H."/>
        </authorList>
    </citation>
    <scope>NUCLEOTIDE SEQUENCE</scope>
    <source>
        <strain evidence="1">Expedition CK06-06</strain>
    </source>
</reference>
<proteinExistence type="predicted"/>
<organism evidence="1">
    <name type="scientific">marine sediment metagenome</name>
    <dbReference type="NCBI Taxonomy" id="412755"/>
    <lineage>
        <taxon>unclassified sequences</taxon>
        <taxon>metagenomes</taxon>
        <taxon>ecological metagenomes</taxon>
    </lineage>
</organism>
<sequence>TEVLNAVSAVVTADVSDNGTDWVTASFRDFQASATISTVTLSSDGEYFMYMDWSIPKPYMRINISGQNVDSDDIAVVDVELVGSR</sequence>
<comment type="caution">
    <text evidence="1">The sequence shown here is derived from an EMBL/GenBank/DDBJ whole genome shotgun (WGS) entry which is preliminary data.</text>
</comment>
<accession>X1CKK5</accession>
<evidence type="ECO:0000313" key="1">
    <source>
        <dbReference type="EMBL" id="GAG84741.1"/>
    </source>
</evidence>
<name>X1CKK5_9ZZZZ</name>
<protein>
    <submittedName>
        <fullName evidence="1">Uncharacterized protein</fullName>
    </submittedName>
</protein>
<dbReference type="AlphaFoldDB" id="X1CKK5"/>
<gene>
    <name evidence="1" type="ORF">S01H4_34085</name>
</gene>
<dbReference type="EMBL" id="BART01018006">
    <property type="protein sequence ID" value="GAG84741.1"/>
    <property type="molecule type" value="Genomic_DNA"/>
</dbReference>
<feature type="non-terminal residue" evidence="1">
    <location>
        <position position="1"/>
    </location>
</feature>